<evidence type="ECO:0000256" key="1">
    <source>
        <dbReference type="SAM" id="Phobius"/>
    </source>
</evidence>
<gene>
    <name evidence="2" type="ORF">NXF25_006707</name>
</gene>
<keyword evidence="1" id="KW-0472">Membrane</keyword>
<feature type="transmembrane region" description="Helical" evidence="1">
    <location>
        <begin position="55"/>
        <end position="74"/>
    </location>
</feature>
<proteinExistence type="predicted"/>
<keyword evidence="3" id="KW-1185">Reference proteome</keyword>
<dbReference type="Proteomes" id="UP001474421">
    <property type="component" value="Unassembled WGS sequence"/>
</dbReference>
<protein>
    <submittedName>
        <fullName evidence="2">Uncharacterized protein</fullName>
    </submittedName>
</protein>
<evidence type="ECO:0000313" key="2">
    <source>
        <dbReference type="EMBL" id="KAK9407933.1"/>
    </source>
</evidence>
<organism evidence="2 3">
    <name type="scientific">Crotalus adamanteus</name>
    <name type="common">Eastern diamondback rattlesnake</name>
    <dbReference type="NCBI Taxonomy" id="8729"/>
    <lineage>
        <taxon>Eukaryota</taxon>
        <taxon>Metazoa</taxon>
        <taxon>Chordata</taxon>
        <taxon>Craniata</taxon>
        <taxon>Vertebrata</taxon>
        <taxon>Euteleostomi</taxon>
        <taxon>Lepidosauria</taxon>
        <taxon>Squamata</taxon>
        <taxon>Bifurcata</taxon>
        <taxon>Unidentata</taxon>
        <taxon>Episquamata</taxon>
        <taxon>Toxicofera</taxon>
        <taxon>Serpentes</taxon>
        <taxon>Colubroidea</taxon>
        <taxon>Viperidae</taxon>
        <taxon>Crotalinae</taxon>
        <taxon>Crotalus</taxon>
    </lineage>
</organism>
<keyword evidence="1" id="KW-1133">Transmembrane helix</keyword>
<evidence type="ECO:0000313" key="3">
    <source>
        <dbReference type="Proteomes" id="UP001474421"/>
    </source>
</evidence>
<accession>A0AAW1C0L1</accession>
<dbReference type="AlphaFoldDB" id="A0AAW1C0L1"/>
<name>A0AAW1C0L1_CROAD</name>
<comment type="caution">
    <text evidence="2">The sequence shown here is derived from an EMBL/GenBank/DDBJ whole genome shotgun (WGS) entry which is preliminary data.</text>
</comment>
<reference evidence="2 3" key="1">
    <citation type="journal article" date="2024" name="Proc. Natl. Acad. Sci. U.S.A.">
        <title>The genetic regulatory architecture and epigenomic basis for age-related changes in rattlesnake venom.</title>
        <authorList>
            <person name="Hogan M.P."/>
            <person name="Holding M.L."/>
            <person name="Nystrom G.S."/>
            <person name="Colston T.J."/>
            <person name="Bartlett D.A."/>
            <person name="Mason A.J."/>
            <person name="Ellsworth S.A."/>
            <person name="Rautsaw R.M."/>
            <person name="Lawrence K.C."/>
            <person name="Strickland J.L."/>
            <person name="He B."/>
            <person name="Fraser P."/>
            <person name="Margres M.J."/>
            <person name="Gilbert D.M."/>
            <person name="Gibbs H.L."/>
            <person name="Parkinson C.L."/>
            <person name="Rokyta D.R."/>
        </authorList>
    </citation>
    <scope>NUCLEOTIDE SEQUENCE [LARGE SCALE GENOMIC DNA]</scope>
    <source>
        <strain evidence="2">DRR0105</strain>
    </source>
</reference>
<dbReference type="EMBL" id="JAOTOJ010000002">
    <property type="protein sequence ID" value="KAK9407933.1"/>
    <property type="molecule type" value="Genomic_DNA"/>
</dbReference>
<sequence length="76" mass="8491">MHPKDIQKQLIFFMKFSGEEVTKYGGSGVPTFPNMQKSMLCINMKRYCSRKQQDAISFGILVGALVVFVATPSLNS</sequence>
<keyword evidence="1" id="KW-0812">Transmembrane</keyword>